<dbReference type="InterPro" id="IPR010809">
    <property type="entry name" value="FliD_C"/>
</dbReference>
<evidence type="ECO:0000259" key="6">
    <source>
        <dbReference type="Pfam" id="PF02465"/>
    </source>
</evidence>
<keyword evidence="9" id="KW-1185">Reference proteome</keyword>
<keyword evidence="5" id="KW-0964">Secreted</keyword>
<dbReference type="GO" id="GO:0009424">
    <property type="term" value="C:bacterial-type flagellum hook"/>
    <property type="evidence" value="ECO:0007669"/>
    <property type="project" value="UniProtKB-UniRule"/>
</dbReference>
<keyword evidence="3" id="KW-0175">Coiled coil</keyword>
<proteinExistence type="inferred from homology"/>
<name>A0A5A7NMA7_9MICC</name>
<feature type="domain" description="Flagellar hook-associated protein 2 C-terminal" evidence="7">
    <location>
        <begin position="222"/>
        <end position="430"/>
    </location>
</feature>
<evidence type="ECO:0000259" key="7">
    <source>
        <dbReference type="Pfam" id="PF07195"/>
    </source>
</evidence>
<comment type="caution">
    <text evidence="8">The sequence shown here is derived from an EMBL/GenBank/DDBJ whole genome shotgun (WGS) entry which is preliminary data.</text>
</comment>
<sequence>MAFAIDGLVSGLQTSEMVDALVNVHAIPQTLLKQKISAGESKVSALQSLNSSIASLATLAQKTASPKSLALFTATSSLDKVAATAGPTARAGSISLTVEATATRHLAVTAPATAWSGTELTIKVGTGTPTTVTAASTSLDDVVKAVNSSNTGVTASKVAAGTDPDTDETLYRLQFTAAETGAAHVFTVTSGGTDVFAEPGGAVVTQGQDASVLLYAGTAAQTQLKSATNTFTGVLDGVDITLAAGAAKDTVAEIVVEPDTKSRTNLAKDLVGSLNGIFSTINAKTAVTGSGDSTRAGILSGDSTVRAAKDLIYTEASRPVEGRSLSEIGISVTRHGTLEFDADKFAAALARDPDFAGRALAEMSTRVQSAAETVSDKYDGILTGKITGQEKLIDGWEVQVEKWDSRLATRRSQLERIYAQLEVTLGRMQSQGDWMTAQTTALNASKK</sequence>
<dbReference type="InterPro" id="IPR040026">
    <property type="entry name" value="FliD"/>
</dbReference>
<evidence type="ECO:0000313" key="8">
    <source>
        <dbReference type="EMBL" id="GER21636.1"/>
    </source>
</evidence>
<dbReference type="GO" id="GO:0007155">
    <property type="term" value="P:cell adhesion"/>
    <property type="evidence" value="ECO:0007669"/>
    <property type="project" value="InterPro"/>
</dbReference>
<dbReference type="Pfam" id="PF02465">
    <property type="entry name" value="FliD_N"/>
    <property type="match status" value="1"/>
</dbReference>
<dbReference type="PANTHER" id="PTHR30288:SF0">
    <property type="entry name" value="FLAGELLAR HOOK-ASSOCIATED PROTEIN 2"/>
    <property type="match status" value="1"/>
</dbReference>
<evidence type="ECO:0000256" key="2">
    <source>
        <dbReference type="ARBA" id="ARBA00011255"/>
    </source>
</evidence>
<dbReference type="InterPro" id="IPR010810">
    <property type="entry name" value="Flagellin_hook_IN_motif"/>
</dbReference>
<dbReference type="AlphaFoldDB" id="A0A5A7NMA7"/>
<gene>
    <name evidence="8" type="primary">fliD</name>
    <name evidence="8" type="ORF">NCCP1664_01330</name>
</gene>
<accession>A0A5A7NMA7</accession>
<dbReference type="OrthoDB" id="5241527at2"/>
<evidence type="ECO:0000256" key="3">
    <source>
        <dbReference type="ARBA" id="ARBA00023054"/>
    </source>
</evidence>
<evidence type="ECO:0000313" key="9">
    <source>
        <dbReference type="Proteomes" id="UP000325307"/>
    </source>
</evidence>
<dbReference type="GO" id="GO:0005576">
    <property type="term" value="C:extracellular region"/>
    <property type="evidence" value="ECO:0007669"/>
    <property type="project" value="UniProtKB-SubCell"/>
</dbReference>
<dbReference type="Pfam" id="PF07196">
    <property type="entry name" value="Flagellin_IN"/>
    <property type="match status" value="1"/>
</dbReference>
<keyword evidence="8" id="KW-0969">Cilium</keyword>
<evidence type="ECO:0000256" key="5">
    <source>
        <dbReference type="RuleBase" id="RU362066"/>
    </source>
</evidence>
<feature type="domain" description="Flagellar hook-associated protein 2 N-terminal" evidence="6">
    <location>
        <begin position="10"/>
        <end position="105"/>
    </location>
</feature>
<keyword evidence="8" id="KW-0966">Cell projection</keyword>
<keyword evidence="4 5" id="KW-0975">Bacterial flagellum</keyword>
<keyword evidence="8" id="KW-0282">Flagellum</keyword>
<protein>
    <recommendedName>
        <fullName evidence="5">Flagellar hook-associated protein 2</fullName>
        <shortName evidence="5">HAP2</shortName>
    </recommendedName>
    <alternativeName>
        <fullName evidence="5">Flagellar cap protein</fullName>
    </alternativeName>
</protein>
<dbReference type="GO" id="GO:0009421">
    <property type="term" value="C:bacterial-type flagellum filament cap"/>
    <property type="evidence" value="ECO:0007669"/>
    <property type="project" value="InterPro"/>
</dbReference>
<comment type="subunit">
    <text evidence="2 5">Homopentamer.</text>
</comment>
<comment type="function">
    <text evidence="5">Required for morphogenesis and for the elongation of the flagellar filament by facilitating polymerization of the flagellin monomers at the tip of growing filament. Forms a capping structure, which prevents flagellin subunits (transported through the central channel of the flagellum) from leaking out without polymerization at the distal end.</text>
</comment>
<dbReference type="RefSeq" id="WP_149955176.1">
    <property type="nucleotide sequence ID" value="NZ_BKDJ01000001.1"/>
</dbReference>
<evidence type="ECO:0000256" key="4">
    <source>
        <dbReference type="ARBA" id="ARBA00023143"/>
    </source>
</evidence>
<dbReference type="PANTHER" id="PTHR30288">
    <property type="entry name" value="FLAGELLAR CAP/ASSEMBLY PROTEIN FLID"/>
    <property type="match status" value="1"/>
</dbReference>
<dbReference type="GO" id="GO:0071973">
    <property type="term" value="P:bacterial-type flagellum-dependent cell motility"/>
    <property type="evidence" value="ECO:0007669"/>
    <property type="project" value="TreeGrafter"/>
</dbReference>
<reference evidence="8 9" key="1">
    <citation type="submission" date="2019-09" db="EMBL/GenBank/DDBJ databases">
        <title>Arthrobacter zafarii sp. nov., a moderately thermotolerant and halotolerant actinobacterium isolated from Cholistan desert soil of Pakistan.</title>
        <authorList>
            <person name="Amin A."/>
            <person name="Ahmed I."/>
            <person name="Khalid N."/>
            <person name="Schumann P."/>
            <person name="Busse H.J."/>
            <person name="Khan I.U."/>
            <person name="Li S."/>
            <person name="Li W.J."/>
        </authorList>
    </citation>
    <scope>NUCLEOTIDE SEQUENCE [LARGE SCALE GENOMIC DNA]</scope>
    <source>
        <strain evidence="8 9">NCCP-1664</strain>
    </source>
</reference>
<organism evidence="8 9">
    <name type="scientific">Zafaria cholistanensis</name>
    <dbReference type="NCBI Taxonomy" id="1682741"/>
    <lineage>
        <taxon>Bacteria</taxon>
        <taxon>Bacillati</taxon>
        <taxon>Actinomycetota</taxon>
        <taxon>Actinomycetes</taxon>
        <taxon>Micrococcales</taxon>
        <taxon>Micrococcaceae</taxon>
        <taxon>Zafaria</taxon>
    </lineage>
</organism>
<comment type="similarity">
    <text evidence="1 5">Belongs to the FliD family.</text>
</comment>
<dbReference type="EMBL" id="BKDJ01000001">
    <property type="protein sequence ID" value="GER21636.1"/>
    <property type="molecule type" value="Genomic_DNA"/>
</dbReference>
<comment type="subcellular location">
    <subcellularLocation>
        <location evidence="5">Secreted</location>
    </subcellularLocation>
    <subcellularLocation>
        <location evidence="5">Bacterial flagellum</location>
    </subcellularLocation>
</comment>
<dbReference type="Proteomes" id="UP000325307">
    <property type="component" value="Unassembled WGS sequence"/>
</dbReference>
<evidence type="ECO:0000256" key="1">
    <source>
        <dbReference type="ARBA" id="ARBA00009764"/>
    </source>
</evidence>
<dbReference type="InterPro" id="IPR003481">
    <property type="entry name" value="FliD_N"/>
</dbReference>
<dbReference type="Pfam" id="PF07195">
    <property type="entry name" value="FliD_C"/>
    <property type="match status" value="1"/>
</dbReference>